<evidence type="ECO:0000313" key="2">
    <source>
        <dbReference type="EMBL" id="GII32867.1"/>
    </source>
</evidence>
<accession>A0A8J3TVB2</accession>
<dbReference type="EMBL" id="BOOO01000037">
    <property type="protein sequence ID" value="GII32867.1"/>
    <property type="molecule type" value="Genomic_DNA"/>
</dbReference>
<organism evidence="2 3">
    <name type="scientific">Planotetraspora mira</name>
    <dbReference type="NCBI Taxonomy" id="58121"/>
    <lineage>
        <taxon>Bacteria</taxon>
        <taxon>Bacillati</taxon>
        <taxon>Actinomycetota</taxon>
        <taxon>Actinomycetes</taxon>
        <taxon>Streptosporangiales</taxon>
        <taxon>Streptosporangiaceae</taxon>
        <taxon>Planotetraspora</taxon>
    </lineage>
</organism>
<dbReference type="AlphaFoldDB" id="A0A8J3TVB2"/>
<evidence type="ECO:0000256" key="1">
    <source>
        <dbReference type="SAM" id="MobiDB-lite"/>
    </source>
</evidence>
<dbReference type="Proteomes" id="UP000650628">
    <property type="component" value="Unassembled WGS sequence"/>
</dbReference>
<sequence length="133" mass="13977">MLVTSCSETGVASPSVPPTPSGPPVDVGSYSSPQDIVAKLQSVGITCPDYEPIANATGARDRGTCKDGNLVVPIYDREGDVQTQIEMEMGFADIVGISLLTGRNWTVNYDNRPTLEKAKSVLGGTLVVQHPAS</sequence>
<dbReference type="RefSeq" id="WP_203956752.1">
    <property type="nucleotide sequence ID" value="NZ_BOOO01000037.1"/>
</dbReference>
<reference evidence="2 3" key="1">
    <citation type="submission" date="2021-01" db="EMBL/GenBank/DDBJ databases">
        <title>Whole genome shotgun sequence of Planotetraspora mira NBRC 15435.</title>
        <authorList>
            <person name="Komaki H."/>
            <person name="Tamura T."/>
        </authorList>
    </citation>
    <scope>NUCLEOTIDE SEQUENCE [LARGE SCALE GENOMIC DNA]</scope>
    <source>
        <strain evidence="2 3">NBRC 15435</strain>
    </source>
</reference>
<feature type="region of interest" description="Disordered" evidence="1">
    <location>
        <begin position="1"/>
        <end position="29"/>
    </location>
</feature>
<proteinExistence type="predicted"/>
<protein>
    <submittedName>
        <fullName evidence="2">Uncharacterized protein</fullName>
    </submittedName>
</protein>
<name>A0A8J3TVB2_9ACTN</name>
<evidence type="ECO:0000313" key="3">
    <source>
        <dbReference type="Proteomes" id="UP000650628"/>
    </source>
</evidence>
<keyword evidence="3" id="KW-1185">Reference proteome</keyword>
<comment type="caution">
    <text evidence="2">The sequence shown here is derived from an EMBL/GenBank/DDBJ whole genome shotgun (WGS) entry which is preliminary data.</text>
</comment>
<gene>
    <name evidence="2" type="ORF">Pmi06nite_63090</name>
</gene>